<dbReference type="EMBL" id="RAWI01000012">
    <property type="protein sequence ID" value="RKI16245.1"/>
    <property type="molecule type" value="Genomic_DNA"/>
</dbReference>
<accession>A0ABX9QQ38</accession>
<name>A0ABX9QQ38_9BACT</name>
<protein>
    <submittedName>
        <fullName evidence="2">Uncharacterized protein</fullName>
    </submittedName>
</protein>
<feature type="compositionally biased region" description="Polar residues" evidence="1">
    <location>
        <begin position="50"/>
        <end position="67"/>
    </location>
</feature>
<sequence>MLRCPSDTTPTMGTRPSARRTSSRSGTRFCSLPDSSGRASSTWPERHSRTTQSTSCPTSGASPSMASTARPCCLSAACSRPESSSWRLTNSS</sequence>
<evidence type="ECO:0000313" key="3">
    <source>
        <dbReference type="Proteomes" id="UP000278907"/>
    </source>
</evidence>
<keyword evidence="3" id="KW-1185">Reference proteome</keyword>
<evidence type="ECO:0000313" key="2">
    <source>
        <dbReference type="EMBL" id="RKI16245.1"/>
    </source>
</evidence>
<dbReference type="Proteomes" id="UP000278907">
    <property type="component" value="Unassembled WGS sequence"/>
</dbReference>
<evidence type="ECO:0000256" key="1">
    <source>
        <dbReference type="SAM" id="MobiDB-lite"/>
    </source>
</evidence>
<comment type="caution">
    <text evidence="2">The sequence shown here is derived from an EMBL/GenBank/DDBJ whole genome shotgun (WGS) entry which is preliminary data.</text>
</comment>
<organism evidence="2 3">
    <name type="scientific">Corallococcus praedator</name>
    <dbReference type="NCBI Taxonomy" id="2316724"/>
    <lineage>
        <taxon>Bacteria</taxon>
        <taxon>Pseudomonadati</taxon>
        <taxon>Myxococcota</taxon>
        <taxon>Myxococcia</taxon>
        <taxon>Myxococcales</taxon>
        <taxon>Cystobacterineae</taxon>
        <taxon>Myxococcaceae</taxon>
        <taxon>Corallococcus</taxon>
    </lineage>
</organism>
<reference evidence="2 3" key="1">
    <citation type="submission" date="2018-09" db="EMBL/GenBank/DDBJ databases">
        <authorList>
            <person name="Livingstone P.G."/>
            <person name="Whitworth D.E."/>
        </authorList>
    </citation>
    <scope>NUCLEOTIDE SEQUENCE [LARGE SCALE GENOMIC DNA]</scope>
    <source>
        <strain evidence="2 3">CA031B</strain>
    </source>
</reference>
<feature type="compositionally biased region" description="Polar residues" evidence="1">
    <location>
        <begin position="33"/>
        <end position="43"/>
    </location>
</feature>
<gene>
    <name evidence="2" type="ORF">D7Y13_03090</name>
</gene>
<feature type="region of interest" description="Disordered" evidence="1">
    <location>
        <begin position="1"/>
        <end position="68"/>
    </location>
</feature>
<proteinExistence type="predicted"/>
<feature type="compositionally biased region" description="Polar residues" evidence="1">
    <location>
        <begin position="1"/>
        <end position="12"/>
    </location>
</feature>